<dbReference type="InterPro" id="IPR002765">
    <property type="entry name" value="UPF0145_YbjQ-like"/>
</dbReference>
<dbReference type="HAMAP" id="MF_00338">
    <property type="entry name" value="UPF0145"/>
    <property type="match status" value="1"/>
</dbReference>
<dbReference type="AlphaFoldDB" id="X1E473"/>
<evidence type="ECO:0000256" key="1">
    <source>
        <dbReference type="ARBA" id="ARBA00010751"/>
    </source>
</evidence>
<dbReference type="Gene3D" id="3.30.110.70">
    <property type="entry name" value="Hypothetical protein apc22750. Chain B"/>
    <property type="match status" value="1"/>
</dbReference>
<sequence length="107" mass="11708">MAEIITTTTPEIPNKKVIQILGVVKGNTVRVRHVGRDIMAGFKTIVGGEIISYTQMTVQAREEAFNRMVNQAVDLKADAVINIRFTTSVVMKGAAEMLAYGTAVKLR</sequence>
<dbReference type="PANTHER" id="PTHR34068:SF2">
    <property type="entry name" value="UPF0145 PROTEIN SCO3412"/>
    <property type="match status" value="1"/>
</dbReference>
<proteinExistence type="inferred from homology"/>
<reference evidence="2" key="1">
    <citation type="journal article" date="2014" name="Front. Microbiol.">
        <title>High frequency of phylogenetically diverse reductive dehalogenase-homologous genes in deep subseafloor sedimentary metagenomes.</title>
        <authorList>
            <person name="Kawai M."/>
            <person name="Futagami T."/>
            <person name="Toyoda A."/>
            <person name="Takaki Y."/>
            <person name="Nishi S."/>
            <person name="Hori S."/>
            <person name="Arai W."/>
            <person name="Tsubouchi T."/>
            <person name="Morono Y."/>
            <person name="Uchiyama I."/>
            <person name="Ito T."/>
            <person name="Fujiyama A."/>
            <person name="Inagaki F."/>
            <person name="Takami H."/>
        </authorList>
    </citation>
    <scope>NUCLEOTIDE SEQUENCE</scope>
    <source>
        <strain evidence="2">Expedition CK06-06</strain>
    </source>
</reference>
<gene>
    <name evidence="2" type="ORF">S01H4_44028</name>
</gene>
<comment type="caution">
    <text evidence="2">The sequence shown here is derived from an EMBL/GenBank/DDBJ whole genome shotgun (WGS) entry which is preliminary data.</text>
</comment>
<name>X1E473_9ZZZZ</name>
<dbReference type="Pfam" id="PF01906">
    <property type="entry name" value="YbjQ_1"/>
    <property type="match status" value="1"/>
</dbReference>
<dbReference type="EMBL" id="BART01024356">
    <property type="protein sequence ID" value="GAH03448.1"/>
    <property type="molecule type" value="Genomic_DNA"/>
</dbReference>
<dbReference type="InterPro" id="IPR035439">
    <property type="entry name" value="UPF0145_dom_sf"/>
</dbReference>
<dbReference type="PANTHER" id="PTHR34068">
    <property type="entry name" value="UPF0145 PROTEIN YBJQ"/>
    <property type="match status" value="1"/>
</dbReference>
<protein>
    <submittedName>
        <fullName evidence="2">Uncharacterized protein</fullName>
    </submittedName>
</protein>
<dbReference type="SUPFAM" id="SSF117782">
    <property type="entry name" value="YbjQ-like"/>
    <property type="match status" value="1"/>
</dbReference>
<comment type="similarity">
    <text evidence="1">Belongs to the UPF0145 family.</text>
</comment>
<organism evidence="2">
    <name type="scientific">marine sediment metagenome</name>
    <dbReference type="NCBI Taxonomy" id="412755"/>
    <lineage>
        <taxon>unclassified sequences</taxon>
        <taxon>metagenomes</taxon>
        <taxon>ecological metagenomes</taxon>
    </lineage>
</organism>
<evidence type="ECO:0000313" key="2">
    <source>
        <dbReference type="EMBL" id="GAH03448.1"/>
    </source>
</evidence>
<accession>X1E473</accession>